<feature type="domain" description="Helicase ATP-binding" evidence="5">
    <location>
        <begin position="44"/>
        <end position="160"/>
    </location>
</feature>
<dbReference type="SUPFAM" id="SSF52540">
    <property type="entry name" value="P-loop containing nucleoside triphosphate hydrolases"/>
    <property type="match status" value="1"/>
</dbReference>
<dbReference type="InterPro" id="IPR014001">
    <property type="entry name" value="Helicase_ATP-bd"/>
</dbReference>
<name>A0A8X6L9P9_TRICU</name>
<sequence length="160" mass="17785">MESVVESPDDNSFSSLKGKVSDLTLKAIAEMGFEKMPQIQAKTLPHILEGRDTVVSAKTGSGKTLAFLILAVERMKYLTFKPRNGTGVMIISPTREISLQTYGVLKKISKISLSNSWFNYGWWGQESEVRKLENGCNILVATPGRLLDHLQVGIFIFNFS</sequence>
<dbReference type="PANTHER" id="PTHR24031">
    <property type="entry name" value="RNA HELICASE"/>
    <property type="match status" value="1"/>
</dbReference>
<comment type="catalytic activity">
    <reaction evidence="4">
        <text>ATP + H2O = ADP + phosphate + H(+)</text>
        <dbReference type="Rhea" id="RHEA:13065"/>
        <dbReference type="ChEBI" id="CHEBI:15377"/>
        <dbReference type="ChEBI" id="CHEBI:15378"/>
        <dbReference type="ChEBI" id="CHEBI:30616"/>
        <dbReference type="ChEBI" id="CHEBI:43474"/>
        <dbReference type="ChEBI" id="CHEBI:456216"/>
        <dbReference type="EC" id="3.6.4.13"/>
    </reaction>
</comment>
<dbReference type="AlphaFoldDB" id="A0A8X6L9P9"/>
<keyword evidence="4 6" id="KW-0347">Helicase</keyword>
<keyword evidence="2 4" id="KW-0378">Hydrolase</keyword>
<evidence type="ECO:0000313" key="6">
    <source>
        <dbReference type="EMBL" id="GFR00672.1"/>
    </source>
</evidence>
<dbReference type="InterPro" id="IPR011545">
    <property type="entry name" value="DEAD/DEAH_box_helicase_dom"/>
</dbReference>
<reference evidence="6" key="1">
    <citation type="submission" date="2020-07" db="EMBL/GenBank/DDBJ databases">
        <title>Multicomponent nature underlies the extraordinary mechanical properties of spider dragline silk.</title>
        <authorList>
            <person name="Kono N."/>
            <person name="Nakamura H."/>
            <person name="Mori M."/>
            <person name="Yoshida Y."/>
            <person name="Ohtoshi R."/>
            <person name="Malay A.D."/>
            <person name="Moran D.A.P."/>
            <person name="Tomita M."/>
            <person name="Numata K."/>
            <person name="Arakawa K."/>
        </authorList>
    </citation>
    <scope>NUCLEOTIDE SEQUENCE</scope>
</reference>
<comment type="function">
    <text evidence="4">RNA helicase.</text>
</comment>
<comment type="domain">
    <text evidence="4">The Q motif is unique to and characteristic of the DEAD box family of RNA helicases and controls ATP binding and hydrolysis.</text>
</comment>
<dbReference type="EC" id="3.6.4.13" evidence="4"/>
<comment type="similarity">
    <text evidence="4">Belongs to the DEAD box helicase family.</text>
</comment>
<dbReference type="Gene3D" id="3.40.50.300">
    <property type="entry name" value="P-loop containing nucleotide triphosphate hydrolases"/>
    <property type="match status" value="1"/>
</dbReference>
<gene>
    <name evidence="6" type="primary">pit</name>
    <name evidence="6" type="ORF">TNCT_259981</name>
</gene>
<evidence type="ECO:0000256" key="2">
    <source>
        <dbReference type="ARBA" id="ARBA00022801"/>
    </source>
</evidence>
<organism evidence="6 7">
    <name type="scientific">Trichonephila clavata</name>
    <name type="common">Joro spider</name>
    <name type="synonym">Nephila clavata</name>
    <dbReference type="NCBI Taxonomy" id="2740835"/>
    <lineage>
        <taxon>Eukaryota</taxon>
        <taxon>Metazoa</taxon>
        <taxon>Ecdysozoa</taxon>
        <taxon>Arthropoda</taxon>
        <taxon>Chelicerata</taxon>
        <taxon>Arachnida</taxon>
        <taxon>Araneae</taxon>
        <taxon>Araneomorphae</taxon>
        <taxon>Entelegynae</taxon>
        <taxon>Araneoidea</taxon>
        <taxon>Nephilidae</taxon>
        <taxon>Trichonephila</taxon>
    </lineage>
</organism>
<accession>A0A8X6L9P9</accession>
<protein>
    <recommendedName>
        <fullName evidence="4">ATP-dependent RNA helicase</fullName>
        <ecNumber evidence="4">3.6.4.13</ecNumber>
    </recommendedName>
</protein>
<dbReference type="OrthoDB" id="6432355at2759"/>
<evidence type="ECO:0000259" key="5">
    <source>
        <dbReference type="PROSITE" id="PS51192"/>
    </source>
</evidence>
<dbReference type="PROSITE" id="PS51192">
    <property type="entry name" value="HELICASE_ATP_BIND_1"/>
    <property type="match status" value="1"/>
</dbReference>
<dbReference type="Pfam" id="PF00270">
    <property type="entry name" value="DEAD"/>
    <property type="match status" value="1"/>
</dbReference>
<dbReference type="GO" id="GO:0003723">
    <property type="term" value="F:RNA binding"/>
    <property type="evidence" value="ECO:0007669"/>
    <property type="project" value="UniProtKB-UniRule"/>
</dbReference>
<dbReference type="EMBL" id="BMAO01015271">
    <property type="protein sequence ID" value="GFR00672.1"/>
    <property type="molecule type" value="Genomic_DNA"/>
</dbReference>
<evidence type="ECO:0000313" key="7">
    <source>
        <dbReference type="Proteomes" id="UP000887116"/>
    </source>
</evidence>
<dbReference type="Proteomes" id="UP000887116">
    <property type="component" value="Unassembled WGS sequence"/>
</dbReference>
<keyword evidence="3 4" id="KW-0067">ATP-binding</keyword>
<evidence type="ECO:0000256" key="3">
    <source>
        <dbReference type="ARBA" id="ARBA00022840"/>
    </source>
</evidence>
<comment type="caution">
    <text evidence="6">The sequence shown here is derived from an EMBL/GenBank/DDBJ whole genome shotgun (WGS) entry which is preliminary data.</text>
</comment>
<dbReference type="GO" id="GO:0003724">
    <property type="term" value="F:RNA helicase activity"/>
    <property type="evidence" value="ECO:0007669"/>
    <property type="project" value="UniProtKB-EC"/>
</dbReference>
<evidence type="ECO:0000256" key="1">
    <source>
        <dbReference type="ARBA" id="ARBA00022741"/>
    </source>
</evidence>
<keyword evidence="1 4" id="KW-0547">Nucleotide-binding</keyword>
<evidence type="ECO:0000256" key="4">
    <source>
        <dbReference type="RuleBase" id="RU365068"/>
    </source>
</evidence>
<dbReference type="GO" id="GO:0005524">
    <property type="term" value="F:ATP binding"/>
    <property type="evidence" value="ECO:0007669"/>
    <property type="project" value="UniProtKB-UniRule"/>
</dbReference>
<keyword evidence="4" id="KW-0694">RNA-binding</keyword>
<dbReference type="GO" id="GO:0016787">
    <property type="term" value="F:hydrolase activity"/>
    <property type="evidence" value="ECO:0007669"/>
    <property type="project" value="UniProtKB-KW"/>
</dbReference>
<keyword evidence="7" id="KW-1185">Reference proteome</keyword>
<proteinExistence type="inferred from homology"/>
<dbReference type="InterPro" id="IPR027417">
    <property type="entry name" value="P-loop_NTPase"/>
</dbReference>